<sequence length="967" mass="104208">MSSEDMPPNAHTVGGGKKKSKKEKNGGGGVTTNASMASASGAQAAPQTIPSQTVEKENKVVVEDVEIDLKNDRSTESLGDSCTNNKEHEICEKTIKAPIFDDTPIAPPRKKSHQNGKSAPPPPMAPVSCKPSPLPTREGAPQRQRNASISYNRGQVVRPSDPPSSTIVGSMAGIVQDVLPKTHSPSNSAPPVEKAEWVQMSSIEKAGNPRERLDVLVVGLARGYQIWTLNPNGEFEEVLSERQGPVRVCKILPNNVNVGHVRDPFAAQRPLMALVDASSHVPDRQYCSVQLLSLATGKEVHRLTFDEPITAINVSEQYLIVSLLNRVYAYEVVSFAEVRHLKTAAPLESSPPAVALSGQMLAYHDSCLNPDIQSSGGLAPDVEANTSEKYADQMMNMFSRTFKSIGDSVGATTSALSSKNGIAHGIVTIVDLATQAEESSDGVICHWIAHEDAISHIAFSPDQRLVVTGDSTANVFNVFLILPHPSSSTLAAVQHLYKLHRGNTPAKVTGIAFANDCRWLAVSTNHGTCHLFAVCPFGGKPSHRTHGEMFVNKESRFHRSAGLSDTADVTASLGPSKARAINVHASHTKEHPVAQMSKPLAKTNGNSRVGPFPPPLCLNAVKKIKDQRYSADNLTAWATDMTTLPLGTTGNGKLVSPTRRRIETPKITVRFASKPTKNSTSTPPMSLLVCRVDANAGGVVVCEYELRPRAGAVETEPPKLNVTPKGLWALQRTKNNADMHPPMPQGSPLIKLSAIVANQENGGGGGGGLRRGEEMWAPHVETRTFQPPTRWLWQGPQFEFYEYKEEDSAVLMSPNENRENRSSVSSFKSIPVVIGGDSANVVPSDATRIECGSYTSTNSYISSLNADAQGDIASKIADAMREITCDSPEPQPNDLDSIEEFYDTHSPSTERRDGAKSSKSAKKAPLCAPPPPPPPSVPPKGVRQNDESEDEDILDDFEMGDDDEEDL</sequence>
<feature type="region of interest" description="Disordered" evidence="1">
    <location>
        <begin position="885"/>
        <end position="967"/>
    </location>
</feature>
<dbReference type="OrthoDB" id="25778at2759"/>
<dbReference type="Gene3D" id="2.130.10.10">
    <property type="entry name" value="YVTN repeat-like/Quinoprotein amine dehydrogenase"/>
    <property type="match status" value="1"/>
</dbReference>
<comment type="caution">
    <text evidence="3">The sequence shown here is derived from an EMBL/GenBank/DDBJ whole genome shotgun (WGS) entry which is preliminary data.</text>
</comment>
<proteinExistence type="predicted"/>
<accession>A0A8S1EP22</accession>
<dbReference type="GO" id="GO:0042594">
    <property type="term" value="P:response to starvation"/>
    <property type="evidence" value="ECO:0007669"/>
    <property type="project" value="TreeGrafter"/>
</dbReference>
<keyword evidence="4" id="KW-1185">Reference proteome</keyword>
<dbReference type="InterPro" id="IPR036322">
    <property type="entry name" value="WD40_repeat_dom_sf"/>
</dbReference>
<dbReference type="PANTHER" id="PTHR13268">
    <property type="entry name" value="BREAST CARCINOMA AMPLIFIED SEQUENCE 3"/>
    <property type="match status" value="1"/>
</dbReference>
<dbReference type="EMBL" id="CADEPM010000003">
    <property type="protein sequence ID" value="CAB3401768.1"/>
    <property type="molecule type" value="Genomic_DNA"/>
</dbReference>
<dbReference type="InterPro" id="IPR001680">
    <property type="entry name" value="WD40_rpt"/>
</dbReference>
<reference evidence="3 4" key="1">
    <citation type="submission" date="2020-04" db="EMBL/GenBank/DDBJ databases">
        <authorList>
            <person name="Laetsch R D."/>
            <person name="Stevens L."/>
            <person name="Kumar S."/>
            <person name="Blaxter L. M."/>
        </authorList>
    </citation>
    <scope>NUCLEOTIDE SEQUENCE [LARGE SCALE GENOMIC DNA]</scope>
</reference>
<feature type="compositionally biased region" description="Basic and acidic residues" evidence="1">
    <location>
        <begin position="54"/>
        <end position="75"/>
    </location>
</feature>
<dbReference type="PANTHER" id="PTHR13268:SF0">
    <property type="entry name" value="BCAS3 MICROTUBULE ASSOCIATED CELL MIGRATION FACTOR"/>
    <property type="match status" value="1"/>
</dbReference>
<dbReference type="GO" id="GO:0006914">
    <property type="term" value="P:autophagy"/>
    <property type="evidence" value="ECO:0007669"/>
    <property type="project" value="InterPro"/>
</dbReference>
<dbReference type="InterPro" id="IPR048382">
    <property type="entry name" value="BCAS3_WD40"/>
</dbReference>
<feature type="compositionally biased region" description="Polar residues" evidence="1">
    <location>
        <begin position="143"/>
        <end position="153"/>
    </location>
</feature>
<dbReference type="AlphaFoldDB" id="A0A8S1EP22"/>
<dbReference type="SMART" id="SM00320">
    <property type="entry name" value="WD40"/>
    <property type="match status" value="3"/>
</dbReference>
<evidence type="ECO:0000313" key="3">
    <source>
        <dbReference type="EMBL" id="CAB3401768.1"/>
    </source>
</evidence>
<feature type="compositionally biased region" description="Basic and acidic residues" evidence="1">
    <location>
        <begin position="85"/>
        <end position="95"/>
    </location>
</feature>
<name>A0A8S1EP22_9PELO</name>
<feature type="compositionally biased region" description="Pro residues" evidence="1">
    <location>
        <begin position="927"/>
        <end position="938"/>
    </location>
</feature>
<gene>
    <name evidence="3" type="ORF">CBOVIS_LOCUS4467</name>
</gene>
<feature type="compositionally biased region" description="Low complexity" evidence="1">
    <location>
        <begin position="34"/>
        <end position="45"/>
    </location>
</feature>
<evidence type="ECO:0000259" key="2">
    <source>
        <dbReference type="Pfam" id="PF21034"/>
    </source>
</evidence>
<evidence type="ECO:0000313" key="4">
    <source>
        <dbReference type="Proteomes" id="UP000494206"/>
    </source>
</evidence>
<dbReference type="InterPro" id="IPR045142">
    <property type="entry name" value="BCAS3-like"/>
</dbReference>
<evidence type="ECO:0000256" key="1">
    <source>
        <dbReference type="SAM" id="MobiDB-lite"/>
    </source>
</evidence>
<dbReference type="Proteomes" id="UP000494206">
    <property type="component" value="Unassembled WGS sequence"/>
</dbReference>
<dbReference type="Pfam" id="PF21034">
    <property type="entry name" value="BCAS3_WD40"/>
    <property type="match status" value="1"/>
</dbReference>
<dbReference type="InterPro" id="IPR015943">
    <property type="entry name" value="WD40/YVTN_repeat-like_dom_sf"/>
</dbReference>
<feature type="region of interest" description="Disordered" evidence="1">
    <location>
        <begin position="1"/>
        <end position="164"/>
    </location>
</feature>
<dbReference type="GO" id="GO:0005737">
    <property type="term" value="C:cytoplasm"/>
    <property type="evidence" value="ECO:0007669"/>
    <property type="project" value="TreeGrafter"/>
</dbReference>
<feature type="domain" description="BCAS3 WD40" evidence="2">
    <location>
        <begin position="202"/>
        <end position="578"/>
    </location>
</feature>
<protein>
    <recommendedName>
        <fullName evidence="2">BCAS3 WD40 domain-containing protein</fullName>
    </recommendedName>
</protein>
<dbReference type="SUPFAM" id="SSF50978">
    <property type="entry name" value="WD40 repeat-like"/>
    <property type="match status" value="1"/>
</dbReference>
<feature type="compositionally biased region" description="Acidic residues" evidence="1">
    <location>
        <begin position="947"/>
        <end position="967"/>
    </location>
</feature>
<organism evidence="3 4">
    <name type="scientific">Caenorhabditis bovis</name>
    <dbReference type="NCBI Taxonomy" id="2654633"/>
    <lineage>
        <taxon>Eukaryota</taxon>
        <taxon>Metazoa</taxon>
        <taxon>Ecdysozoa</taxon>
        <taxon>Nematoda</taxon>
        <taxon>Chromadorea</taxon>
        <taxon>Rhabditida</taxon>
        <taxon>Rhabditina</taxon>
        <taxon>Rhabditomorpha</taxon>
        <taxon>Rhabditoidea</taxon>
        <taxon>Rhabditidae</taxon>
        <taxon>Peloderinae</taxon>
        <taxon>Caenorhabditis</taxon>
    </lineage>
</organism>